<evidence type="ECO:0000256" key="1">
    <source>
        <dbReference type="SAM" id="SignalP"/>
    </source>
</evidence>
<gene>
    <name evidence="2" type="ORF">EG849_06810</name>
</gene>
<proteinExistence type="predicted"/>
<dbReference type="OrthoDB" id="982449at2"/>
<feature type="signal peptide" evidence="1">
    <location>
        <begin position="1"/>
        <end position="21"/>
    </location>
</feature>
<reference evidence="2 3" key="1">
    <citation type="submission" date="2018-11" db="EMBL/GenBank/DDBJ databases">
        <title>Flavobacterium sp. nov., YIM 102600 draft genome.</title>
        <authorList>
            <person name="Li G."/>
            <person name="Jiang Y."/>
        </authorList>
    </citation>
    <scope>NUCLEOTIDE SEQUENCE [LARGE SCALE GENOMIC DNA]</scope>
    <source>
        <strain evidence="2 3">YIM 102600</strain>
    </source>
</reference>
<dbReference type="RefSeq" id="WP_125012327.1">
    <property type="nucleotide sequence ID" value="NZ_RQVR01000006.1"/>
</dbReference>
<accession>A0A3P3WAD9</accession>
<feature type="chain" id="PRO_5018134168" description="DUF4252 domain-containing protein" evidence="1">
    <location>
        <begin position="22"/>
        <end position="190"/>
    </location>
</feature>
<comment type="caution">
    <text evidence="2">The sequence shown here is derived from an EMBL/GenBank/DDBJ whole genome shotgun (WGS) entry which is preliminary data.</text>
</comment>
<keyword evidence="1" id="KW-0732">Signal</keyword>
<organism evidence="2 3">
    <name type="scientific">Flavobacterium macacae</name>
    <dbReference type="NCBI Taxonomy" id="2488993"/>
    <lineage>
        <taxon>Bacteria</taxon>
        <taxon>Pseudomonadati</taxon>
        <taxon>Bacteroidota</taxon>
        <taxon>Flavobacteriia</taxon>
        <taxon>Flavobacteriales</taxon>
        <taxon>Flavobacteriaceae</taxon>
        <taxon>Flavobacterium</taxon>
    </lineage>
</organism>
<protein>
    <recommendedName>
        <fullName evidence="4">DUF4252 domain-containing protein</fullName>
    </recommendedName>
</protein>
<evidence type="ECO:0008006" key="4">
    <source>
        <dbReference type="Google" id="ProtNLM"/>
    </source>
</evidence>
<dbReference type="Proteomes" id="UP000271937">
    <property type="component" value="Unassembled WGS sequence"/>
</dbReference>
<name>A0A3P3WAD9_9FLAO</name>
<evidence type="ECO:0000313" key="3">
    <source>
        <dbReference type="Proteomes" id="UP000271937"/>
    </source>
</evidence>
<sequence>MKKIFYTALLVLASYSGFSQDAASMKAGAQALIDKTVAKDYNALLDMTYPKLFELAPREAVLESLKSTFDGNQGFKIVMLPMAPNFVFGPIKKIRTQSFAIIDHDNSLQVIWDEPIPAEEIENYVGLFKTNMKTENVSYDAAKKTMNIKAKAKMVAVADETTKNKWTYLTYSDQMFAVLFDENIKKQLGL</sequence>
<keyword evidence="3" id="KW-1185">Reference proteome</keyword>
<evidence type="ECO:0000313" key="2">
    <source>
        <dbReference type="EMBL" id="RRJ92121.1"/>
    </source>
</evidence>
<dbReference type="EMBL" id="RQVR01000006">
    <property type="protein sequence ID" value="RRJ92121.1"/>
    <property type="molecule type" value="Genomic_DNA"/>
</dbReference>
<dbReference type="AlphaFoldDB" id="A0A3P3WAD9"/>